<dbReference type="Gene3D" id="3.10.690.10">
    <property type="entry name" value="Bifunctional nuclease domain"/>
    <property type="match status" value="1"/>
</dbReference>
<dbReference type="PROSITE" id="PS51658">
    <property type="entry name" value="BFN"/>
    <property type="match status" value="1"/>
</dbReference>
<accession>A0ABT6DI65</accession>
<sequence length="185" mass="20801">MKDLLDFDNFKAQIIFANESQDEEMFHQDDLVRLFPYGLSVTTDAARPMLLLKDEGHQHTLPVALSPIEAGVALSQSNKTTVPSTPHKFSEILMRSLNIEIKQAVFVEIRGANQYIRLYLSGHAGMDSVKLRADEAMSLCLHLNVPIYATKNYIGRSRVMSAEVEGNGQRLQHMSFMAEKTGYLN</sequence>
<dbReference type="SUPFAM" id="SSF103256">
    <property type="entry name" value="Hypothetical protein TM0160"/>
    <property type="match status" value="1"/>
</dbReference>
<dbReference type="Proteomes" id="UP001152321">
    <property type="component" value="Unassembled WGS sequence"/>
</dbReference>
<dbReference type="InterPro" id="IPR036104">
    <property type="entry name" value="BFN_sf"/>
</dbReference>
<evidence type="ECO:0000259" key="1">
    <source>
        <dbReference type="PROSITE" id="PS51658"/>
    </source>
</evidence>
<protein>
    <submittedName>
        <fullName evidence="2">Bifunctional nuclease family protein</fullName>
    </submittedName>
</protein>
<organism evidence="2 3">
    <name type="scientific">Bdellovibrio svalbardensis</name>
    <dbReference type="NCBI Taxonomy" id="2972972"/>
    <lineage>
        <taxon>Bacteria</taxon>
        <taxon>Pseudomonadati</taxon>
        <taxon>Bdellovibrionota</taxon>
        <taxon>Bdellovibrionia</taxon>
        <taxon>Bdellovibrionales</taxon>
        <taxon>Pseudobdellovibrionaceae</taxon>
        <taxon>Bdellovibrio</taxon>
    </lineage>
</organism>
<keyword evidence="3" id="KW-1185">Reference proteome</keyword>
<dbReference type="Pfam" id="PF02577">
    <property type="entry name" value="BFN_dom"/>
    <property type="match status" value="1"/>
</dbReference>
<proteinExistence type="predicted"/>
<evidence type="ECO:0000313" key="3">
    <source>
        <dbReference type="Proteomes" id="UP001152321"/>
    </source>
</evidence>
<reference evidence="2" key="1">
    <citation type="submission" date="2022-08" db="EMBL/GenBank/DDBJ databases">
        <title>Novel Bdellovibrio Species Isolated from Svalbard: Designation Bdellovibrio svalbardensis.</title>
        <authorList>
            <person name="Mitchell R.J."/>
            <person name="Choi S.Y."/>
        </authorList>
    </citation>
    <scope>NUCLEOTIDE SEQUENCE</scope>
    <source>
        <strain evidence="2">PAP01</strain>
    </source>
</reference>
<evidence type="ECO:0000313" key="2">
    <source>
        <dbReference type="EMBL" id="MDG0816547.1"/>
    </source>
</evidence>
<gene>
    <name evidence="2" type="ORF">NWE73_09240</name>
</gene>
<dbReference type="EMBL" id="JANRMI010000002">
    <property type="protein sequence ID" value="MDG0816547.1"/>
    <property type="molecule type" value="Genomic_DNA"/>
</dbReference>
<name>A0ABT6DI65_9BACT</name>
<dbReference type="InterPro" id="IPR003729">
    <property type="entry name" value="Bi_nuclease_dom"/>
</dbReference>
<dbReference type="RefSeq" id="WP_277578025.1">
    <property type="nucleotide sequence ID" value="NZ_JANRMI010000002.1"/>
</dbReference>
<comment type="caution">
    <text evidence="2">The sequence shown here is derived from an EMBL/GenBank/DDBJ whole genome shotgun (WGS) entry which is preliminary data.</text>
</comment>
<feature type="domain" description="BFN" evidence="1">
    <location>
        <begin position="31"/>
        <end position="161"/>
    </location>
</feature>